<evidence type="ECO:0000256" key="3">
    <source>
        <dbReference type="ARBA" id="ARBA00022989"/>
    </source>
</evidence>
<dbReference type="GO" id="GO:0005886">
    <property type="term" value="C:plasma membrane"/>
    <property type="evidence" value="ECO:0007669"/>
    <property type="project" value="TreeGrafter"/>
</dbReference>
<protein>
    <submittedName>
        <fullName evidence="8">Uncharacterized protein</fullName>
    </submittedName>
</protein>
<dbReference type="EMBL" id="KB932203">
    <property type="protein sequence ID" value="KCV70902.1"/>
    <property type="molecule type" value="Genomic_DNA"/>
</dbReference>
<evidence type="ECO:0000313" key="8">
    <source>
        <dbReference type="EMBL" id="KCV70902.1"/>
    </source>
</evidence>
<dbReference type="RefSeq" id="XP_009494025.1">
    <property type="nucleotide sequence ID" value="XM_009495750.1"/>
</dbReference>
<feature type="transmembrane region" description="Helical" evidence="6">
    <location>
        <begin position="494"/>
        <end position="514"/>
    </location>
</feature>
<sequence length="630" mass="64178">MESSLILGLAGTALVFLLALIGSGVPTALARRAERRRTSTNTYESLVDGPNAPAPEDAEDPGGLRKSPVLKLLHGFGAGAVVAVALVHALPEAFAKVGEIAHGSDSHAGTAHSHSHGFPWAGVAALAGALVGFAADEMVAALLAAQGGDVCADQPDSHTAAEAATARLAARRRQRDLDSGAGPVSSAALCDDMDACLDGEGDLPGAGAMPGASVAGPVCQPVPPAILAVTKRVDSPRPAAARGPTGPGMHHIPHHHHGGILTHTHFHEPPATVSELLAASDSFASSGHRLRRSVSDTSIRCSADGPSATENRPLFDGPATHLSGVYPPTPPGQAGLLSGDSSTPSSASSGGSYGSISQHHLSSRSQSPQLSSSSREDTLSAKQASSVAFEAYVEDHGHGHGHSHGGHGHSHGGHGHSHGGHGHSHNAPLSRFSTMADKIGYHEQLHAVVDAAAEARMLRRRAAAAQLTVLFTGLALHSLVIGIAFGVSSGAGSLEAGLLAALAAHQLFEGLALGSRIVRAGLHAPESRVDRIKAALMHSGFALSVPAGIGIGIGLAYWPNLSATTLDLVSAGFQAAAGGLLIYVGWVHLVREELAQPEFCDSHAGTRLRLWLYAGMFLGSAAMTALGAWV</sequence>
<evidence type="ECO:0000256" key="1">
    <source>
        <dbReference type="ARBA" id="ARBA00004141"/>
    </source>
</evidence>
<keyword evidence="2 6" id="KW-0812">Transmembrane</keyword>
<evidence type="ECO:0000256" key="6">
    <source>
        <dbReference type="SAM" id="Phobius"/>
    </source>
</evidence>
<feature type="signal peptide" evidence="7">
    <location>
        <begin position="1"/>
        <end position="30"/>
    </location>
</feature>
<dbReference type="GO" id="GO:0005385">
    <property type="term" value="F:zinc ion transmembrane transporter activity"/>
    <property type="evidence" value="ECO:0007669"/>
    <property type="project" value="TreeGrafter"/>
</dbReference>
<dbReference type="Proteomes" id="UP000030693">
    <property type="component" value="Unassembled WGS sequence"/>
</dbReference>
<feature type="compositionally biased region" description="Basic residues" evidence="5">
    <location>
        <begin position="399"/>
        <end position="424"/>
    </location>
</feature>
<feature type="compositionally biased region" description="Low complexity" evidence="5">
    <location>
        <begin position="338"/>
        <end position="373"/>
    </location>
</feature>
<keyword evidence="4 6" id="KW-0472">Membrane</keyword>
<proteinExistence type="predicted"/>
<evidence type="ECO:0000256" key="2">
    <source>
        <dbReference type="ARBA" id="ARBA00022692"/>
    </source>
</evidence>
<evidence type="ECO:0000256" key="7">
    <source>
        <dbReference type="SAM" id="SignalP"/>
    </source>
</evidence>
<feature type="transmembrane region" description="Helical" evidence="6">
    <location>
        <begin position="467"/>
        <end position="488"/>
    </location>
</feature>
<dbReference type="GeneID" id="20526574"/>
<dbReference type="PANTHER" id="PTHR11040:SF44">
    <property type="entry name" value="PROTEIN ZNTC-RELATED"/>
    <property type="match status" value="1"/>
</dbReference>
<feature type="transmembrane region" description="Helical" evidence="6">
    <location>
        <begin position="535"/>
        <end position="559"/>
    </location>
</feature>
<feature type="region of interest" description="Disordered" evidence="5">
    <location>
        <begin position="288"/>
        <end position="429"/>
    </location>
</feature>
<accession>A0A058ZBU8</accession>
<organism evidence="8">
    <name type="scientific">Fonticula alba</name>
    <name type="common">Slime mold</name>
    <dbReference type="NCBI Taxonomy" id="691883"/>
    <lineage>
        <taxon>Eukaryota</taxon>
        <taxon>Rotosphaerida</taxon>
        <taxon>Fonticulaceae</taxon>
        <taxon>Fonticula</taxon>
    </lineage>
</organism>
<dbReference type="OrthoDB" id="448280at2759"/>
<dbReference type="eggNOG" id="KOG1558">
    <property type="taxonomic scope" value="Eukaryota"/>
</dbReference>
<feature type="transmembrane region" description="Helical" evidence="6">
    <location>
        <begin position="571"/>
        <end position="589"/>
    </location>
</feature>
<dbReference type="STRING" id="691883.A0A058ZBU8"/>
<feature type="region of interest" description="Disordered" evidence="5">
    <location>
        <begin position="31"/>
        <end position="63"/>
    </location>
</feature>
<comment type="subcellular location">
    <subcellularLocation>
        <location evidence="1">Membrane</location>
        <topology evidence="1">Multi-pass membrane protein</topology>
    </subcellularLocation>
</comment>
<evidence type="ECO:0000313" key="9">
    <source>
        <dbReference type="Proteomes" id="UP000030693"/>
    </source>
</evidence>
<name>A0A058ZBU8_FONAL</name>
<gene>
    <name evidence="8" type="ORF">H696_01849</name>
</gene>
<feature type="transmembrane region" description="Helical" evidence="6">
    <location>
        <begin position="72"/>
        <end position="90"/>
    </location>
</feature>
<keyword evidence="9" id="KW-1185">Reference proteome</keyword>
<reference evidence="8" key="1">
    <citation type="submission" date="2013-04" db="EMBL/GenBank/DDBJ databases">
        <title>The Genome Sequence of Fonticula alba ATCC 38817.</title>
        <authorList>
            <consortium name="The Broad Institute Genomics Platform"/>
            <person name="Russ C."/>
            <person name="Cuomo C."/>
            <person name="Burger G."/>
            <person name="Gray M.W."/>
            <person name="Holland P.W.H."/>
            <person name="King N."/>
            <person name="Lang F.B.F."/>
            <person name="Roger A.J."/>
            <person name="Ruiz-Trillo I."/>
            <person name="Brown M."/>
            <person name="Walker B."/>
            <person name="Young S."/>
            <person name="Zeng Q."/>
            <person name="Gargeya S."/>
            <person name="Fitzgerald M."/>
            <person name="Haas B."/>
            <person name="Abouelleil A."/>
            <person name="Allen A.W."/>
            <person name="Alvarado L."/>
            <person name="Arachchi H.M."/>
            <person name="Berlin A.M."/>
            <person name="Chapman S.B."/>
            <person name="Gainer-Dewar J."/>
            <person name="Goldberg J."/>
            <person name="Griggs A."/>
            <person name="Gujja S."/>
            <person name="Hansen M."/>
            <person name="Howarth C."/>
            <person name="Imamovic A."/>
            <person name="Ireland A."/>
            <person name="Larimer J."/>
            <person name="McCowan C."/>
            <person name="Murphy C."/>
            <person name="Pearson M."/>
            <person name="Poon T.W."/>
            <person name="Priest M."/>
            <person name="Roberts A."/>
            <person name="Saif S."/>
            <person name="Shea T."/>
            <person name="Sisk P."/>
            <person name="Sykes S."/>
            <person name="Wortman J."/>
            <person name="Nusbaum C."/>
            <person name="Birren B."/>
        </authorList>
    </citation>
    <scope>NUCLEOTIDE SEQUENCE [LARGE SCALE GENOMIC DNA]</scope>
    <source>
        <strain evidence="8">ATCC 38817</strain>
    </source>
</reference>
<evidence type="ECO:0000256" key="5">
    <source>
        <dbReference type="SAM" id="MobiDB-lite"/>
    </source>
</evidence>
<dbReference type="AlphaFoldDB" id="A0A058ZBU8"/>
<dbReference type="InterPro" id="IPR003689">
    <property type="entry name" value="ZIP"/>
</dbReference>
<dbReference type="PANTHER" id="PTHR11040">
    <property type="entry name" value="ZINC/IRON TRANSPORTER"/>
    <property type="match status" value="1"/>
</dbReference>
<keyword evidence="7" id="KW-0732">Signal</keyword>
<keyword evidence="3 6" id="KW-1133">Transmembrane helix</keyword>
<evidence type="ECO:0000256" key="4">
    <source>
        <dbReference type="ARBA" id="ARBA00023136"/>
    </source>
</evidence>
<feature type="chain" id="PRO_5001570981" evidence="7">
    <location>
        <begin position="31"/>
        <end position="630"/>
    </location>
</feature>
<feature type="transmembrane region" description="Helical" evidence="6">
    <location>
        <begin position="610"/>
        <end position="629"/>
    </location>
</feature>
<dbReference type="Pfam" id="PF02535">
    <property type="entry name" value="Zip"/>
    <property type="match status" value="2"/>
</dbReference>